<protein>
    <submittedName>
        <fullName evidence="1">Uncharacterized protein</fullName>
    </submittedName>
</protein>
<evidence type="ECO:0000313" key="1">
    <source>
        <dbReference type="EMBL" id="RVW20638.1"/>
    </source>
</evidence>
<comment type="caution">
    <text evidence="1">The sequence shown here is derived from an EMBL/GenBank/DDBJ whole genome shotgun (WGS) entry which is preliminary data.</text>
</comment>
<sequence length="100" mass="11886">MDLFAQISSLGTSIEKLAVVSDTQFYSMEDHMDQYHTGFTSQFEYLQQRFKHIEDRMDQQQVAFDHLQQRIECIESRQESQHEEMMAYLRSVFPPPPPQP</sequence>
<gene>
    <name evidence="1" type="ORF">CK203_109086</name>
</gene>
<name>A0A438CBR1_VITVI</name>
<accession>A0A438CBR1</accession>
<reference evidence="1 2" key="1">
    <citation type="journal article" date="2018" name="PLoS Genet.">
        <title>Population sequencing reveals clonal diversity and ancestral inbreeding in the grapevine cultivar Chardonnay.</title>
        <authorList>
            <person name="Roach M.J."/>
            <person name="Johnson D.L."/>
            <person name="Bohlmann J."/>
            <person name="van Vuuren H.J."/>
            <person name="Jones S.J."/>
            <person name="Pretorius I.S."/>
            <person name="Schmidt S.A."/>
            <person name="Borneman A.R."/>
        </authorList>
    </citation>
    <scope>NUCLEOTIDE SEQUENCE [LARGE SCALE GENOMIC DNA]</scope>
    <source>
        <strain evidence="2">cv. Chardonnay</strain>
        <tissue evidence="1">Leaf</tissue>
    </source>
</reference>
<proteinExistence type="predicted"/>
<dbReference type="Proteomes" id="UP000288805">
    <property type="component" value="Unassembled WGS sequence"/>
</dbReference>
<evidence type="ECO:0000313" key="2">
    <source>
        <dbReference type="Proteomes" id="UP000288805"/>
    </source>
</evidence>
<dbReference type="EMBL" id="QGNW01002350">
    <property type="protein sequence ID" value="RVW20638.1"/>
    <property type="molecule type" value="Genomic_DNA"/>
</dbReference>
<dbReference type="AlphaFoldDB" id="A0A438CBR1"/>
<organism evidence="1 2">
    <name type="scientific">Vitis vinifera</name>
    <name type="common">Grape</name>
    <dbReference type="NCBI Taxonomy" id="29760"/>
    <lineage>
        <taxon>Eukaryota</taxon>
        <taxon>Viridiplantae</taxon>
        <taxon>Streptophyta</taxon>
        <taxon>Embryophyta</taxon>
        <taxon>Tracheophyta</taxon>
        <taxon>Spermatophyta</taxon>
        <taxon>Magnoliopsida</taxon>
        <taxon>eudicotyledons</taxon>
        <taxon>Gunneridae</taxon>
        <taxon>Pentapetalae</taxon>
        <taxon>rosids</taxon>
        <taxon>Vitales</taxon>
        <taxon>Vitaceae</taxon>
        <taxon>Viteae</taxon>
        <taxon>Vitis</taxon>
    </lineage>
</organism>
<dbReference type="Gene3D" id="3.90.20.10">
    <property type="match status" value="1"/>
</dbReference>